<keyword evidence="7" id="KW-1185">Reference proteome</keyword>
<comment type="subcellular location">
    <subcellularLocation>
        <location evidence="1">Membrane</location>
        <topology evidence="1">Multi-pass membrane protein</topology>
    </subcellularLocation>
</comment>
<keyword evidence="3 5" id="KW-1133">Transmembrane helix</keyword>
<feature type="transmembrane region" description="Helical" evidence="5">
    <location>
        <begin position="197"/>
        <end position="222"/>
    </location>
</feature>
<protein>
    <submittedName>
        <fullName evidence="6">Divalent metal cation transporter</fullName>
    </submittedName>
</protein>
<dbReference type="EMBL" id="APLQ01000011">
    <property type="protein sequence ID" value="ENO15949.1"/>
    <property type="molecule type" value="Genomic_DNA"/>
</dbReference>
<gene>
    <name evidence="6" type="ORF">J057_11371</name>
</gene>
<proteinExistence type="predicted"/>
<dbReference type="Proteomes" id="UP000013165">
    <property type="component" value="Unassembled WGS sequence"/>
</dbReference>
<comment type="caution">
    <text evidence="6">The sequence shown here is derived from an EMBL/GenBank/DDBJ whole genome shotgun (WGS) entry which is preliminary data.</text>
</comment>
<feature type="transmembrane region" description="Helical" evidence="5">
    <location>
        <begin position="131"/>
        <end position="148"/>
    </location>
</feature>
<dbReference type="NCBIfam" id="NF037982">
    <property type="entry name" value="Nramp_1"/>
    <property type="match status" value="1"/>
</dbReference>
<dbReference type="OrthoDB" id="4858698at2"/>
<organism evidence="6 7">
    <name type="scientific">Marinobacter nanhaiticus D15-8W</name>
    <dbReference type="NCBI Taxonomy" id="626887"/>
    <lineage>
        <taxon>Bacteria</taxon>
        <taxon>Pseudomonadati</taxon>
        <taxon>Pseudomonadota</taxon>
        <taxon>Gammaproteobacteria</taxon>
        <taxon>Pseudomonadales</taxon>
        <taxon>Marinobacteraceae</taxon>
        <taxon>Marinobacter</taxon>
    </lineage>
</organism>
<feature type="transmembrane region" description="Helical" evidence="5">
    <location>
        <begin position="20"/>
        <end position="42"/>
    </location>
</feature>
<feature type="transmembrane region" description="Helical" evidence="5">
    <location>
        <begin position="160"/>
        <end position="177"/>
    </location>
</feature>
<sequence length="433" mass="46558">MPHPAETSVIPSGIGAIRHYFNILGPGILGAAAAIGGSHLVASTQAGAHYGWQLAGLVLLVNLLKYPFFQIGARYTMAADETLIQGYDRIGRGYLYLFTALNIFASVVSTAGVSMLCGSILGLFLGDRLNVTQLTMIVLAGSLVFLISGHYKTLDRVTKWIIAALSVCTVAALVIALDEGGVAPPEFISPSPWNLAALGFLVALMGWMPAPIELSSWNSVWLRQKKKVLGDELQYRDSLIDFNVGYITSTLLALAFMGLGALVLHGSGIELSSSGIGFAHQFVDVYAGVIGEWSRWLIAVVAFLCMFSTTVTVLDGYSRALSECFVQFGQPTGSGPTGHGAHFTYPLMVVMAAVAALIVMFFKGALLAMLEFAMVSAFVSAFIFAWLNYRLMGLDTVPAKYRLGTGMKVLGWIGILFFGGVNLLLAYWYLFLK</sequence>
<dbReference type="GO" id="GO:0046873">
    <property type="term" value="F:metal ion transmembrane transporter activity"/>
    <property type="evidence" value="ECO:0007669"/>
    <property type="project" value="InterPro"/>
</dbReference>
<feature type="transmembrane region" description="Helical" evidence="5">
    <location>
        <begin position="296"/>
        <end position="314"/>
    </location>
</feature>
<name>N6W6Q4_9GAMM</name>
<dbReference type="InterPro" id="IPR001046">
    <property type="entry name" value="NRAMP_fam"/>
</dbReference>
<dbReference type="STRING" id="626887.J057_11371"/>
<feature type="transmembrane region" description="Helical" evidence="5">
    <location>
        <begin position="94"/>
        <end position="125"/>
    </location>
</feature>
<dbReference type="Pfam" id="PF01566">
    <property type="entry name" value="Nramp"/>
    <property type="match status" value="1"/>
</dbReference>
<dbReference type="AlphaFoldDB" id="N6W6Q4"/>
<evidence type="ECO:0000313" key="6">
    <source>
        <dbReference type="EMBL" id="ENO15949.1"/>
    </source>
</evidence>
<evidence type="ECO:0000256" key="4">
    <source>
        <dbReference type="ARBA" id="ARBA00023136"/>
    </source>
</evidence>
<accession>N6W6Q4</accession>
<feature type="transmembrane region" description="Helical" evidence="5">
    <location>
        <begin position="409"/>
        <end position="430"/>
    </location>
</feature>
<feature type="transmembrane region" description="Helical" evidence="5">
    <location>
        <begin position="243"/>
        <end position="265"/>
    </location>
</feature>
<evidence type="ECO:0000256" key="5">
    <source>
        <dbReference type="SAM" id="Phobius"/>
    </source>
</evidence>
<reference evidence="6 7" key="1">
    <citation type="journal article" date="2013" name="Genome Announc.">
        <title>Genome Sequence of the Polycyclic Aromatic Hydrocarbon-Degrading Bacterium Strain Marinobacter nanhaiticus D15-8WT.</title>
        <authorList>
            <person name="Cui Z."/>
            <person name="Gao W."/>
            <person name="Li Q."/>
            <person name="Xu G."/>
            <person name="Zheng L."/>
        </authorList>
    </citation>
    <scope>NUCLEOTIDE SEQUENCE [LARGE SCALE GENOMIC DNA]</scope>
    <source>
        <strain evidence="6 7">D15-8W</strain>
    </source>
</reference>
<dbReference type="GO" id="GO:0016020">
    <property type="term" value="C:membrane"/>
    <property type="evidence" value="ECO:0007669"/>
    <property type="project" value="UniProtKB-SubCell"/>
</dbReference>
<dbReference type="eggNOG" id="COG1914">
    <property type="taxonomic scope" value="Bacteria"/>
</dbReference>
<evidence type="ECO:0000313" key="7">
    <source>
        <dbReference type="Proteomes" id="UP000013165"/>
    </source>
</evidence>
<feature type="transmembrane region" description="Helical" evidence="5">
    <location>
        <begin position="369"/>
        <end position="389"/>
    </location>
</feature>
<evidence type="ECO:0000256" key="2">
    <source>
        <dbReference type="ARBA" id="ARBA00022692"/>
    </source>
</evidence>
<keyword evidence="4 5" id="KW-0472">Membrane</keyword>
<evidence type="ECO:0000256" key="1">
    <source>
        <dbReference type="ARBA" id="ARBA00004141"/>
    </source>
</evidence>
<keyword evidence="2 5" id="KW-0812">Transmembrane</keyword>
<dbReference type="HOGENOM" id="CLU_640842_0_0_6"/>
<evidence type="ECO:0000256" key="3">
    <source>
        <dbReference type="ARBA" id="ARBA00022989"/>
    </source>
</evidence>
<dbReference type="RefSeq" id="WP_004580239.1">
    <property type="nucleotide sequence ID" value="NZ_AP028878.1"/>
</dbReference>
<feature type="transmembrane region" description="Helical" evidence="5">
    <location>
        <begin position="343"/>
        <end position="362"/>
    </location>
</feature>
<feature type="transmembrane region" description="Helical" evidence="5">
    <location>
        <begin position="54"/>
        <end position="73"/>
    </location>
</feature>
<dbReference type="PATRIC" id="fig|626887.3.peg.2281"/>